<protein>
    <submittedName>
        <fullName evidence="8">Putative outer membrane starch-binding protein</fullName>
    </submittedName>
</protein>
<keyword evidence="5" id="KW-0998">Cell outer membrane</keyword>
<organism evidence="8 9">
    <name type="scientific">Mucilaginibacter frigoritolerans</name>
    <dbReference type="NCBI Taxonomy" id="652788"/>
    <lineage>
        <taxon>Bacteria</taxon>
        <taxon>Pseudomonadati</taxon>
        <taxon>Bacteroidota</taxon>
        <taxon>Sphingobacteriia</taxon>
        <taxon>Sphingobacteriales</taxon>
        <taxon>Sphingobacteriaceae</taxon>
        <taxon>Mucilaginibacter</taxon>
    </lineage>
</organism>
<feature type="domain" description="SusD-like N-terminal" evidence="7">
    <location>
        <begin position="90"/>
        <end position="233"/>
    </location>
</feature>
<dbReference type="AlphaFoldDB" id="A0A562U9L6"/>
<comment type="subcellular location">
    <subcellularLocation>
        <location evidence="1">Cell outer membrane</location>
    </subcellularLocation>
</comment>
<comment type="similarity">
    <text evidence="2">Belongs to the SusD family.</text>
</comment>
<dbReference type="InterPro" id="IPR012944">
    <property type="entry name" value="SusD_RagB_dom"/>
</dbReference>
<sequence length="507" mass="55287">MNRKYLKYIAISLIGVVGVVASCKKSFLELQPKGEFLGSNFYANPSQALEGVVAAYDPLVTETGGIDNTYSDPLGALNAGSDDCVAGGGSSSDVNQWQVFNNYTLNPSVGPQDQFWAINFQGVNRADVLLQALPSVPGLSADLLKRYTGEALFLRAHYYFDLERLFKNVPLILTPLTTAQVYTVTQATPAAVYAQIEADLTTAVADLPPTVVAAEDGRVTQGAAKALLGKVYLYEQKWAQSAAILADVNGTTPGGTNSTYGYALLPNYGDIFDPKNKFNSESIFELVHSGTQNYTWSNWDQFKSNIYVQMVGPRSYGGPLYYSGGYGFNPVSTQLATAMKGDPRYPYTIANIDSLTKATNTTYSPSYQNTGYFIQKYAPLLKNVVTTGTIDLNWPNDYIEIRLADTYLMEAEALVNAGSNTARAQALLDAVRARVGLASVPVSLPNIYNERRLELATEGHRWFDLVRWGQAPTVLGFKGFTANKNEILPIPLNETTNGSKIKQNPGY</sequence>
<dbReference type="CDD" id="cd08977">
    <property type="entry name" value="SusD"/>
    <property type="match status" value="1"/>
</dbReference>
<reference evidence="8 9" key="1">
    <citation type="submission" date="2019-07" db="EMBL/GenBank/DDBJ databases">
        <title>Genomic Encyclopedia of Archaeal and Bacterial Type Strains, Phase II (KMG-II): from individual species to whole genera.</title>
        <authorList>
            <person name="Goeker M."/>
        </authorList>
    </citation>
    <scope>NUCLEOTIDE SEQUENCE [LARGE SCALE GENOMIC DNA]</scope>
    <source>
        <strain evidence="8 9">ATCC BAA-1854</strain>
    </source>
</reference>
<keyword evidence="9" id="KW-1185">Reference proteome</keyword>
<dbReference type="GO" id="GO:0009279">
    <property type="term" value="C:cell outer membrane"/>
    <property type="evidence" value="ECO:0007669"/>
    <property type="project" value="UniProtKB-SubCell"/>
</dbReference>
<evidence type="ECO:0000256" key="5">
    <source>
        <dbReference type="ARBA" id="ARBA00023237"/>
    </source>
</evidence>
<dbReference type="SUPFAM" id="SSF48452">
    <property type="entry name" value="TPR-like"/>
    <property type="match status" value="1"/>
</dbReference>
<keyword evidence="3" id="KW-0732">Signal</keyword>
<dbReference type="PROSITE" id="PS51257">
    <property type="entry name" value="PROKAR_LIPOPROTEIN"/>
    <property type="match status" value="1"/>
</dbReference>
<dbReference type="RefSeq" id="WP_144911110.1">
    <property type="nucleotide sequence ID" value="NZ_VLLI01000003.1"/>
</dbReference>
<dbReference type="Gene3D" id="1.25.40.390">
    <property type="match status" value="1"/>
</dbReference>
<evidence type="ECO:0000256" key="2">
    <source>
        <dbReference type="ARBA" id="ARBA00006275"/>
    </source>
</evidence>
<feature type="domain" description="RagB/SusD" evidence="6">
    <location>
        <begin position="358"/>
        <end position="507"/>
    </location>
</feature>
<dbReference type="Proteomes" id="UP000317010">
    <property type="component" value="Unassembled WGS sequence"/>
</dbReference>
<dbReference type="OrthoDB" id="618454at2"/>
<accession>A0A562U9L6</accession>
<dbReference type="Pfam" id="PF07980">
    <property type="entry name" value="SusD_RagB"/>
    <property type="match status" value="1"/>
</dbReference>
<evidence type="ECO:0000256" key="1">
    <source>
        <dbReference type="ARBA" id="ARBA00004442"/>
    </source>
</evidence>
<name>A0A562U9L6_9SPHI</name>
<dbReference type="InterPro" id="IPR033985">
    <property type="entry name" value="SusD-like_N"/>
</dbReference>
<evidence type="ECO:0000259" key="7">
    <source>
        <dbReference type="Pfam" id="PF14322"/>
    </source>
</evidence>
<dbReference type="InterPro" id="IPR011990">
    <property type="entry name" value="TPR-like_helical_dom_sf"/>
</dbReference>
<comment type="caution">
    <text evidence="8">The sequence shown here is derived from an EMBL/GenBank/DDBJ whole genome shotgun (WGS) entry which is preliminary data.</text>
</comment>
<gene>
    <name evidence="8" type="ORF">JN11_01451</name>
</gene>
<dbReference type="Pfam" id="PF14322">
    <property type="entry name" value="SusD-like_3"/>
    <property type="match status" value="1"/>
</dbReference>
<evidence type="ECO:0000256" key="3">
    <source>
        <dbReference type="ARBA" id="ARBA00022729"/>
    </source>
</evidence>
<dbReference type="EMBL" id="VLLI01000003">
    <property type="protein sequence ID" value="TWJ02478.1"/>
    <property type="molecule type" value="Genomic_DNA"/>
</dbReference>
<keyword evidence="4" id="KW-0472">Membrane</keyword>
<evidence type="ECO:0000256" key="4">
    <source>
        <dbReference type="ARBA" id="ARBA00023136"/>
    </source>
</evidence>
<evidence type="ECO:0000313" key="8">
    <source>
        <dbReference type="EMBL" id="TWJ02478.1"/>
    </source>
</evidence>
<evidence type="ECO:0000313" key="9">
    <source>
        <dbReference type="Proteomes" id="UP000317010"/>
    </source>
</evidence>
<proteinExistence type="inferred from homology"/>
<evidence type="ECO:0000259" key="6">
    <source>
        <dbReference type="Pfam" id="PF07980"/>
    </source>
</evidence>